<name>A0A1M2VPQ2_TRAPU</name>
<gene>
    <name evidence="1" type="ORF">TRAPUB_14036</name>
</gene>
<dbReference type="Proteomes" id="UP000184267">
    <property type="component" value="Unassembled WGS sequence"/>
</dbReference>
<evidence type="ECO:0000313" key="2">
    <source>
        <dbReference type="Proteomes" id="UP000184267"/>
    </source>
</evidence>
<protein>
    <submittedName>
        <fullName evidence="1">Uncharacterized protein</fullName>
    </submittedName>
</protein>
<organism evidence="1 2">
    <name type="scientific">Trametes pubescens</name>
    <name type="common">White-rot fungus</name>
    <dbReference type="NCBI Taxonomy" id="154538"/>
    <lineage>
        <taxon>Eukaryota</taxon>
        <taxon>Fungi</taxon>
        <taxon>Dikarya</taxon>
        <taxon>Basidiomycota</taxon>
        <taxon>Agaricomycotina</taxon>
        <taxon>Agaricomycetes</taxon>
        <taxon>Polyporales</taxon>
        <taxon>Polyporaceae</taxon>
        <taxon>Trametes</taxon>
    </lineage>
</organism>
<keyword evidence="2" id="KW-1185">Reference proteome</keyword>
<comment type="caution">
    <text evidence="1">The sequence shown here is derived from an EMBL/GenBank/DDBJ whole genome shotgun (WGS) entry which is preliminary data.</text>
</comment>
<reference evidence="1 2" key="1">
    <citation type="submission" date="2016-10" db="EMBL/GenBank/DDBJ databases">
        <title>Genome sequence of the basidiomycete white-rot fungus Trametes pubescens.</title>
        <authorList>
            <person name="Makela M.R."/>
            <person name="Granchi Z."/>
            <person name="Peng M."/>
            <person name="De Vries R.P."/>
            <person name="Grigoriev I."/>
            <person name="Riley R."/>
            <person name="Hilden K."/>
        </authorList>
    </citation>
    <scope>NUCLEOTIDE SEQUENCE [LARGE SCALE GENOMIC DNA]</scope>
    <source>
        <strain evidence="1 2">FBCC735</strain>
    </source>
</reference>
<dbReference type="AlphaFoldDB" id="A0A1M2VPQ2"/>
<sequence>MSPVLVRERSGLEDIQTMREHLDVTDFVIDAERQYEEEPRTEEGPEVLPQTVARFAPASVHLGPH</sequence>
<evidence type="ECO:0000313" key="1">
    <source>
        <dbReference type="EMBL" id="OJT09502.1"/>
    </source>
</evidence>
<dbReference type="EMBL" id="MNAD01000904">
    <property type="protein sequence ID" value="OJT09502.1"/>
    <property type="molecule type" value="Genomic_DNA"/>
</dbReference>
<proteinExistence type="predicted"/>
<accession>A0A1M2VPQ2</accession>